<dbReference type="STRING" id="497964.CfE428DRAFT_5808"/>
<organism evidence="1 2">
    <name type="scientific">Chthoniobacter flavus Ellin428</name>
    <dbReference type="NCBI Taxonomy" id="497964"/>
    <lineage>
        <taxon>Bacteria</taxon>
        <taxon>Pseudomonadati</taxon>
        <taxon>Verrucomicrobiota</taxon>
        <taxon>Spartobacteria</taxon>
        <taxon>Chthoniobacterales</taxon>
        <taxon>Chthoniobacteraceae</taxon>
        <taxon>Chthoniobacter</taxon>
    </lineage>
</organism>
<dbReference type="EMBL" id="ABVL01000029">
    <property type="protein sequence ID" value="EDY16695.1"/>
    <property type="molecule type" value="Genomic_DNA"/>
</dbReference>
<proteinExistence type="predicted"/>
<comment type="caution">
    <text evidence="1">The sequence shown here is derived from an EMBL/GenBank/DDBJ whole genome shotgun (WGS) entry which is preliminary data.</text>
</comment>
<evidence type="ECO:0000313" key="2">
    <source>
        <dbReference type="Proteomes" id="UP000005824"/>
    </source>
</evidence>
<keyword evidence="2" id="KW-1185">Reference proteome</keyword>
<accession>B4DA68</accession>
<dbReference type="RefSeq" id="WP_006983129.1">
    <property type="nucleotide sequence ID" value="NZ_ABVL01000029.1"/>
</dbReference>
<dbReference type="Proteomes" id="UP000005824">
    <property type="component" value="Unassembled WGS sequence"/>
</dbReference>
<evidence type="ECO:0000313" key="1">
    <source>
        <dbReference type="EMBL" id="EDY16695.1"/>
    </source>
</evidence>
<dbReference type="AlphaFoldDB" id="B4DA68"/>
<dbReference type="InParanoid" id="B4DA68"/>
<reference evidence="1 2" key="1">
    <citation type="journal article" date="2011" name="J. Bacteriol.">
        <title>Genome sequence of Chthoniobacter flavus Ellin428, an aerobic heterotrophic soil bacterium.</title>
        <authorList>
            <person name="Kant R."/>
            <person name="van Passel M.W."/>
            <person name="Palva A."/>
            <person name="Lucas S."/>
            <person name="Lapidus A."/>
            <person name="Glavina Del Rio T."/>
            <person name="Dalin E."/>
            <person name="Tice H."/>
            <person name="Bruce D."/>
            <person name="Goodwin L."/>
            <person name="Pitluck S."/>
            <person name="Larimer F.W."/>
            <person name="Land M.L."/>
            <person name="Hauser L."/>
            <person name="Sangwan P."/>
            <person name="de Vos W.M."/>
            <person name="Janssen P.H."/>
            <person name="Smidt H."/>
        </authorList>
    </citation>
    <scope>NUCLEOTIDE SEQUENCE [LARGE SCALE GENOMIC DNA]</scope>
    <source>
        <strain evidence="1 2">Ellin428</strain>
    </source>
</reference>
<gene>
    <name evidence="1" type="ORF">CfE428DRAFT_5808</name>
</gene>
<protein>
    <submittedName>
        <fullName evidence="1">Uncharacterized protein</fullName>
    </submittedName>
</protein>
<name>B4DA68_9BACT</name>
<sequence>MSRKPRSDSLWAALKTEENRSQVFEWLILEGISYEDCAARCAESFGFSPSTGALATFYKDHAFAWKIERAKLQAEEEKGKLPGDWEERVREALAQRRFEASFQELSQKQIIALERLDLDKRKVDLTAQDFALARQKFQRDTCKLFLEWCDQEQAKKIVASGMSNSEKIEQLGLAMFGEDWNA</sequence>